<sequence>MNRMFSRALCLPLKPLGLALGLAAGLTAGSSLTATSALGDVERWSVVCGQSACLADYQAPGLQILIAPERGSRRLRAILRVSHQVGANAPIALQLDSGWTTSLRTSACNDLFCQAAVSLEATDQVLARFRRDLQGVAAYRVAEKTVVARFSLKGFSNALNQIQ</sequence>
<dbReference type="InterPro" id="IPR010642">
    <property type="entry name" value="Invasion_prot_B"/>
</dbReference>
<evidence type="ECO:0000256" key="1">
    <source>
        <dbReference type="SAM" id="SignalP"/>
    </source>
</evidence>
<dbReference type="EMBL" id="JAAQPH010000026">
    <property type="protein sequence ID" value="NIA71782.1"/>
    <property type="molecule type" value="Genomic_DNA"/>
</dbReference>
<evidence type="ECO:0008006" key="4">
    <source>
        <dbReference type="Google" id="ProtNLM"/>
    </source>
</evidence>
<dbReference type="RefSeq" id="WP_167229935.1">
    <property type="nucleotide sequence ID" value="NZ_JAAQPH010000026.1"/>
</dbReference>
<protein>
    <recommendedName>
        <fullName evidence="4">Invasion protein IalB, involved in pathogenesis</fullName>
    </recommendedName>
</protein>
<dbReference type="InterPro" id="IPR038696">
    <property type="entry name" value="IalB_sf"/>
</dbReference>
<keyword evidence="1" id="KW-0732">Signal</keyword>
<evidence type="ECO:0000313" key="3">
    <source>
        <dbReference type="Proteomes" id="UP000761264"/>
    </source>
</evidence>
<comment type="caution">
    <text evidence="2">The sequence shown here is derived from an EMBL/GenBank/DDBJ whole genome shotgun (WGS) entry which is preliminary data.</text>
</comment>
<reference evidence="2" key="1">
    <citation type="submission" date="2020-03" db="EMBL/GenBank/DDBJ databases">
        <title>Genome of Pelagibius litoralis DSM 21314T.</title>
        <authorList>
            <person name="Wang G."/>
        </authorList>
    </citation>
    <scope>NUCLEOTIDE SEQUENCE</scope>
    <source>
        <strain evidence="2">DSM 21314</strain>
    </source>
</reference>
<organism evidence="2 3">
    <name type="scientific">Pelagibius litoralis</name>
    <dbReference type="NCBI Taxonomy" id="374515"/>
    <lineage>
        <taxon>Bacteria</taxon>
        <taxon>Pseudomonadati</taxon>
        <taxon>Pseudomonadota</taxon>
        <taxon>Alphaproteobacteria</taxon>
        <taxon>Rhodospirillales</taxon>
        <taxon>Rhodovibrionaceae</taxon>
        <taxon>Pelagibius</taxon>
    </lineage>
</organism>
<proteinExistence type="predicted"/>
<dbReference type="Pfam" id="PF06776">
    <property type="entry name" value="IalB"/>
    <property type="match status" value="1"/>
</dbReference>
<dbReference type="Proteomes" id="UP000761264">
    <property type="component" value="Unassembled WGS sequence"/>
</dbReference>
<dbReference type="Gene3D" id="2.60.40.1880">
    <property type="entry name" value="Invasion associated locus B (IalB) protein"/>
    <property type="match status" value="1"/>
</dbReference>
<name>A0A967F2E1_9PROT</name>
<keyword evidence="3" id="KW-1185">Reference proteome</keyword>
<evidence type="ECO:0000313" key="2">
    <source>
        <dbReference type="EMBL" id="NIA71782.1"/>
    </source>
</evidence>
<accession>A0A967F2E1</accession>
<feature type="chain" id="PRO_5037282913" description="Invasion protein IalB, involved in pathogenesis" evidence="1">
    <location>
        <begin position="34"/>
        <end position="163"/>
    </location>
</feature>
<dbReference type="AlphaFoldDB" id="A0A967F2E1"/>
<gene>
    <name evidence="2" type="ORF">HBA54_24610</name>
</gene>
<feature type="signal peptide" evidence="1">
    <location>
        <begin position="1"/>
        <end position="33"/>
    </location>
</feature>